<dbReference type="GO" id="GO:0006362">
    <property type="term" value="P:transcription elongation by RNA polymerase I"/>
    <property type="evidence" value="ECO:0007669"/>
    <property type="project" value="TreeGrafter"/>
</dbReference>
<evidence type="ECO:0000256" key="6">
    <source>
        <dbReference type="ARBA" id="ARBA00025751"/>
    </source>
</evidence>
<comment type="subcellular location">
    <subcellularLocation>
        <location evidence="1">Nucleus</location>
    </subcellularLocation>
</comment>
<dbReference type="SUPFAM" id="SSF55257">
    <property type="entry name" value="RBP11-like subunits of RNA polymerase"/>
    <property type="match status" value="1"/>
</dbReference>
<dbReference type="GO" id="GO:0046983">
    <property type="term" value="F:protein dimerization activity"/>
    <property type="evidence" value="ECO:0007669"/>
    <property type="project" value="InterPro"/>
</dbReference>
<dbReference type="EMBL" id="GBBI01001408">
    <property type="protein sequence ID" value="JAC17304.1"/>
    <property type="molecule type" value="mRNA"/>
</dbReference>
<accession>A0A023F7V9</accession>
<dbReference type="FunFam" id="3.30.1360.10:FF:000006">
    <property type="entry name" value="DNA-directed RNA polymerases I and III subunit RPAC2"/>
    <property type="match status" value="1"/>
</dbReference>
<feature type="domain" description="DNA-directed RNA polymerase RBP11-like dimerisation" evidence="8">
    <location>
        <begin position="18"/>
        <end position="85"/>
    </location>
</feature>
<dbReference type="GO" id="GO:0003899">
    <property type="term" value="F:DNA-directed RNA polymerase activity"/>
    <property type="evidence" value="ECO:0007669"/>
    <property type="project" value="InterPro"/>
</dbReference>
<dbReference type="InterPro" id="IPR008193">
    <property type="entry name" value="RNA_pol_Rpb11_13-16kDa_CS"/>
</dbReference>
<dbReference type="GO" id="GO:0005736">
    <property type="term" value="C:RNA polymerase I complex"/>
    <property type="evidence" value="ECO:0007669"/>
    <property type="project" value="TreeGrafter"/>
</dbReference>
<dbReference type="CDD" id="cd07029">
    <property type="entry name" value="RNAP_I_III_AC19"/>
    <property type="match status" value="1"/>
</dbReference>
<dbReference type="InterPro" id="IPR009025">
    <property type="entry name" value="RBP11-like_dimer"/>
</dbReference>
<dbReference type="PROSITE" id="PS01154">
    <property type="entry name" value="RNA_POL_L_13KD"/>
    <property type="match status" value="1"/>
</dbReference>
<evidence type="ECO:0000256" key="2">
    <source>
        <dbReference type="ARBA" id="ARBA00022079"/>
    </source>
</evidence>
<dbReference type="GO" id="GO:0006383">
    <property type="term" value="P:transcription by RNA polymerase III"/>
    <property type="evidence" value="ECO:0007669"/>
    <property type="project" value="TreeGrafter"/>
</dbReference>
<dbReference type="GO" id="GO:0005666">
    <property type="term" value="C:RNA polymerase III complex"/>
    <property type="evidence" value="ECO:0007669"/>
    <property type="project" value="TreeGrafter"/>
</dbReference>
<name>A0A023F7V9_TRIIF</name>
<organism evidence="9">
    <name type="scientific">Triatoma infestans</name>
    <name type="common">Assassin bug</name>
    <dbReference type="NCBI Taxonomy" id="30076"/>
    <lineage>
        <taxon>Eukaryota</taxon>
        <taxon>Metazoa</taxon>
        <taxon>Ecdysozoa</taxon>
        <taxon>Arthropoda</taxon>
        <taxon>Hexapoda</taxon>
        <taxon>Insecta</taxon>
        <taxon>Pterygota</taxon>
        <taxon>Neoptera</taxon>
        <taxon>Paraneoptera</taxon>
        <taxon>Hemiptera</taxon>
        <taxon>Heteroptera</taxon>
        <taxon>Panheteroptera</taxon>
        <taxon>Cimicomorpha</taxon>
        <taxon>Reduviidae</taxon>
        <taxon>Triatominae</taxon>
        <taxon>Triatoma</taxon>
    </lineage>
</organism>
<evidence type="ECO:0000256" key="1">
    <source>
        <dbReference type="ARBA" id="ARBA00004123"/>
    </source>
</evidence>
<sequence>MKIAELVGDEDSDEKSRTFVFYDEGHTLGNALHFIISNYAEVNFCGYTIPHPAETKMHFRIQSSGPKALDILQKGLKDLEKLCDLTLAKFDEALVQHKASNIVRQ</sequence>
<dbReference type="InterPro" id="IPR036603">
    <property type="entry name" value="RBP11-like"/>
</dbReference>
<dbReference type="GO" id="GO:0003677">
    <property type="term" value="F:DNA binding"/>
    <property type="evidence" value="ECO:0007669"/>
    <property type="project" value="InterPro"/>
</dbReference>
<protein>
    <recommendedName>
        <fullName evidence="2">DNA-directed RNA polymerases I and III subunit RPAC2</fullName>
    </recommendedName>
    <alternativeName>
        <fullName evidence="7">DNA-directed RNA polymerase I subunit D</fullName>
    </alternativeName>
</protein>
<evidence type="ECO:0000256" key="5">
    <source>
        <dbReference type="ARBA" id="ARBA00023242"/>
    </source>
</evidence>
<evidence type="ECO:0000256" key="7">
    <source>
        <dbReference type="ARBA" id="ARBA00031757"/>
    </source>
</evidence>
<dbReference type="PANTHER" id="PTHR13946:SF28">
    <property type="entry name" value="DNA-DIRECTED RNA POLYMERASES I AND III SUBUNIT RPAC2"/>
    <property type="match status" value="1"/>
</dbReference>
<dbReference type="PANTHER" id="PTHR13946">
    <property type="entry name" value="DNA-DIRECTED RNA POLYMERASE I,II,III"/>
    <property type="match status" value="1"/>
</dbReference>
<keyword evidence="4" id="KW-0804">Transcription</keyword>
<dbReference type="Gene3D" id="3.30.1360.10">
    <property type="entry name" value="RNA polymerase, RBP11-like subunit"/>
    <property type="match status" value="1"/>
</dbReference>
<keyword evidence="3 9" id="KW-0240">DNA-directed RNA polymerase</keyword>
<evidence type="ECO:0000256" key="3">
    <source>
        <dbReference type="ARBA" id="ARBA00022478"/>
    </source>
</evidence>
<reference evidence="9" key="1">
    <citation type="journal article" date="2014" name="PLoS Negl. Trop. Dis.">
        <title>An updated insight into the Sialotranscriptome of Triatoma infestans: developmental stage and geographic variations.</title>
        <authorList>
            <person name="Schwarz A."/>
            <person name="Medrano-Mercado N."/>
            <person name="Schaub G.A."/>
            <person name="Struchiner C.J."/>
            <person name="Bargues M.D."/>
            <person name="Levy M.Z."/>
            <person name="Ribeiro J.M."/>
        </authorList>
    </citation>
    <scope>NUCLEOTIDE SEQUENCE</scope>
    <source>
        <strain evidence="9">Chile</strain>
        <tissue evidence="9">Salivary glands</tissue>
    </source>
</reference>
<evidence type="ECO:0000313" key="9">
    <source>
        <dbReference type="EMBL" id="JAC17304.1"/>
    </source>
</evidence>
<keyword evidence="5" id="KW-0539">Nucleus</keyword>
<dbReference type="HAMAP" id="MF_00261">
    <property type="entry name" value="RNApol_arch_Rpo11"/>
    <property type="match status" value="1"/>
</dbReference>
<dbReference type="InterPro" id="IPR022905">
    <property type="entry name" value="Rpo11-like"/>
</dbReference>
<evidence type="ECO:0000259" key="8">
    <source>
        <dbReference type="Pfam" id="PF13656"/>
    </source>
</evidence>
<comment type="similarity">
    <text evidence="6">Belongs to the archaeal Rpo11/eukaryotic RPB11/RPC19 RNA polymerase subunit family.</text>
</comment>
<evidence type="ECO:0000256" key="4">
    <source>
        <dbReference type="ARBA" id="ARBA00023163"/>
    </source>
</evidence>
<dbReference type="InterPro" id="IPR033898">
    <property type="entry name" value="RNAP_AC19"/>
</dbReference>
<dbReference type="Pfam" id="PF13656">
    <property type="entry name" value="RNA_pol_L_2"/>
    <property type="match status" value="1"/>
</dbReference>
<proteinExistence type="evidence at transcript level"/>
<dbReference type="AlphaFoldDB" id="A0A023F7V9"/>